<evidence type="ECO:0000256" key="2">
    <source>
        <dbReference type="SAM" id="SignalP"/>
    </source>
</evidence>
<organism evidence="3 4">
    <name type="scientific">Protopolystoma xenopodis</name>
    <dbReference type="NCBI Taxonomy" id="117903"/>
    <lineage>
        <taxon>Eukaryota</taxon>
        <taxon>Metazoa</taxon>
        <taxon>Spiralia</taxon>
        <taxon>Lophotrochozoa</taxon>
        <taxon>Platyhelminthes</taxon>
        <taxon>Monogenea</taxon>
        <taxon>Polyopisthocotylea</taxon>
        <taxon>Polystomatidea</taxon>
        <taxon>Polystomatidae</taxon>
        <taxon>Protopolystoma</taxon>
    </lineage>
</organism>
<keyword evidence="2" id="KW-0732">Signal</keyword>
<feature type="compositionally biased region" description="Basic and acidic residues" evidence="1">
    <location>
        <begin position="183"/>
        <end position="192"/>
    </location>
</feature>
<feature type="chain" id="PRO_5019363080" description="Secreted protein" evidence="2">
    <location>
        <begin position="21"/>
        <end position="192"/>
    </location>
</feature>
<feature type="compositionally biased region" description="Basic and acidic residues" evidence="1">
    <location>
        <begin position="151"/>
        <end position="168"/>
    </location>
</feature>
<name>A0A448XJ76_9PLAT</name>
<accession>A0A448XJ76</accession>
<dbReference type="AlphaFoldDB" id="A0A448XJ76"/>
<feature type="signal peptide" evidence="2">
    <location>
        <begin position="1"/>
        <end position="20"/>
    </location>
</feature>
<evidence type="ECO:0000313" key="4">
    <source>
        <dbReference type="Proteomes" id="UP000784294"/>
    </source>
</evidence>
<dbReference type="Proteomes" id="UP000784294">
    <property type="component" value="Unassembled WGS sequence"/>
</dbReference>
<protein>
    <recommendedName>
        <fullName evidence="5">Secreted protein</fullName>
    </recommendedName>
</protein>
<feature type="region of interest" description="Disordered" evidence="1">
    <location>
        <begin position="121"/>
        <end position="192"/>
    </location>
</feature>
<dbReference type="EMBL" id="CAAALY010256520">
    <property type="protein sequence ID" value="VEL37986.1"/>
    <property type="molecule type" value="Genomic_DNA"/>
</dbReference>
<evidence type="ECO:0000313" key="3">
    <source>
        <dbReference type="EMBL" id="VEL37986.1"/>
    </source>
</evidence>
<reference evidence="3" key="1">
    <citation type="submission" date="2018-11" db="EMBL/GenBank/DDBJ databases">
        <authorList>
            <consortium name="Pathogen Informatics"/>
        </authorList>
    </citation>
    <scope>NUCLEOTIDE SEQUENCE</scope>
</reference>
<keyword evidence="4" id="KW-1185">Reference proteome</keyword>
<evidence type="ECO:0008006" key="5">
    <source>
        <dbReference type="Google" id="ProtNLM"/>
    </source>
</evidence>
<sequence length="192" mass="21465">MRRLFPLPAFALRLVAGAWARGGTSPASVGKGRVRFSATVSWPRPHSVRYRVRVPPEARHRRANTKTALLDSTFKRQPFGLTPSAGNEERLDIELSSGGLFAARLCLSSFMCMRARERERESERAISLPPLSCGPRSESTIASDLAGSGRSRHDDAREELRFEQRRQDQVPLPSGPGEEDENIFERSRFSNS</sequence>
<gene>
    <name evidence="3" type="ORF">PXEA_LOCUS31426</name>
</gene>
<comment type="caution">
    <text evidence="3">The sequence shown here is derived from an EMBL/GenBank/DDBJ whole genome shotgun (WGS) entry which is preliminary data.</text>
</comment>
<proteinExistence type="predicted"/>
<evidence type="ECO:0000256" key="1">
    <source>
        <dbReference type="SAM" id="MobiDB-lite"/>
    </source>
</evidence>